<keyword evidence="2" id="KW-1185">Reference proteome</keyword>
<dbReference type="AlphaFoldDB" id="A0A8S1W6M7"/>
<reference evidence="1" key="1">
    <citation type="submission" date="2021-01" db="EMBL/GenBank/DDBJ databases">
        <authorList>
            <consortium name="Genoscope - CEA"/>
            <person name="William W."/>
        </authorList>
    </citation>
    <scope>NUCLEOTIDE SEQUENCE</scope>
</reference>
<protein>
    <submittedName>
        <fullName evidence="1">Uncharacterized protein</fullName>
    </submittedName>
</protein>
<gene>
    <name evidence="1" type="ORF">POCTA_138.1.T0830083</name>
</gene>
<accession>A0A8S1W6M7</accession>
<name>A0A8S1W6M7_PAROT</name>
<evidence type="ECO:0000313" key="1">
    <source>
        <dbReference type="EMBL" id="CAD8184417.1"/>
    </source>
</evidence>
<evidence type="ECO:0000313" key="2">
    <source>
        <dbReference type="Proteomes" id="UP000683925"/>
    </source>
</evidence>
<proteinExistence type="predicted"/>
<dbReference type="Proteomes" id="UP000683925">
    <property type="component" value="Unassembled WGS sequence"/>
</dbReference>
<sequence length="45" mass="5355">MNHFYINQSWNLQAYLKSPNHPIYQNVVTISIVSVNTFRFLEILT</sequence>
<organism evidence="1 2">
    <name type="scientific">Paramecium octaurelia</name>
    <dbReference type="NCBI Taxonomy" id="43137"/>
    <lineage>
        <taxon>Eukaryota</taxon>
        <taxon>Sar</taxon>
        <taxon>Alveolata</taxon>
        <taxon>Ciliophora</taxon>
        <taxon>Intramacronucleata</taxon>
        <taxon>Oligohymenophorea</taxon>
        <taxon>Peniculida</taxon>
        <taxon>Parameciidae</taxon>
        <taxon>Paramecium</taxon>
    </lineage>
</organism>
<dbReference type="EMBL" id="CAJJDP010000082">
    <property type="protein sequence ID" value="CAD8184417.1"/>
    <property type="molecule type" value="Genomic_DNA"/>
</dbReference>
<comment type="caution">
    <text evidence="1">The sequence shown here is derived from an EMBL/GenBank/DDBJ whole genome shotgun (WGS) entry which is preliminary data.</text>
</comment>